<name>X1ND01_9ZZZZ</name>
<feature type="non-terminal residue" evidence="2">
    <location>
        <position position="258"/>
    </location>
</feature>
<reference evidence="2" key="1">
    <citation type="journal article" date="2014" name="Front. Microbiol.">
        <title>High frequency of phylogenetically diverse reductive dehalogenase-homologous genes in deep subseafloor sedimentary metagenomes.</title>
        <authorList>
            <person name="Kawai M."/>
            <person name="Futagami T."/>
            <person name="Toyoda A."/>
            <person name="Takaki Y."/>
            <person name="Nishi S."/>
            <person name="Hori S."/>
            <person name="Arai W."/>
            <person name="Tsubouchi T."/>
            <person name="Morono Y."/>
            <person name="Uchiyama I."/>
            <person name="Ito T."/>
            <person name="Fujiyama A."/>
            <person name="Inagaki F."/>
            <person name="Takami H."/>
        </authorList>
    </citation>
    <scope>NUCLEOTIDE SEQUENCE</scope>
    <source>
        <strain evidence="2">Expedition CK06-06</strain>
    </source>
</reference>
<organism evidence="2">
    <name type="scientific">marine sediment metagenome</name>
    <dbReference type="NCBI Taxonomy" id="412755"/>
    <lineage>
        <taxon>unclassified sequences</taxon>
        <taxon>metagenomes</taxon>
        <taxon>ecological metagenomes</taxon>
    </lineage>
</organism>
<accession>X1ND01</accession>
<dbReference type="EMBL" id="BARV01026523">
    <property type="protein sequence ID" value="GAI41917.1"/>
    <property type="molecule type" value="Genomic_DNA"/>
</dbReference>
<comment type="caution">
    <text evidence="2">The sequence shown here is derived from an EMBL/GenBank/DDBJ whole genome shotgun (WGS) entry which is preliminary data.</text>
</comment>
<keyword evidence="1" id="KW-0175">Coiled coil</keyword>
<evidence type="ECO:0000313" key="2">
    <source>
        <dbReference type="EMBL" id="GAI41917.1"/>
    </source>
</evidence>
<evidence type="ECO:0000256" key="1">
    <source>
        <dbReference type="SAM" id="Coils"/>
    </source>
</evidence>
<gene>
    <name evidence="2" type="ORF">S06H3_42841</name>
</gene>
<proteinExistence type="predicted"/>
<sequence>MLENLTSNQQKIYQEISKLDEKSGIAYIGALKVLKDSTNPDRFHQSANSLRHLGAIISRQIEIDIDENEVENLEDELNQILVEKEINDKYVVKVYVRESSLKDKLKSIIIESPEVLPVHSEKRMNKLFQKWLKLHRYFTGIAHYGDSEINPADFDKNIKEMENVLLDLLEPPQEIIAQLDDLLAIQNPSQDDIEKLINLIKHPSHNQYFFTRLDSPEWIDALNNNDFFSEPKEITTHSFMISFFAPLSYLIRMSSVIP</sequence>
<feature type="coiled-coil region" evidence="1">
    <location>
        <begin position="56"/>
        <end position="83"/>
    </location>
</feature>
<dbReference type="AlphaFoldDB" id="X1ND01"/>
<protein>
    <submittedName>
        <fullName evidence="2">Uncharacterized protein</fullName>
    </submittedName>
</protein>